<gene>
    <name evidence="1" type="ORF">PSR33_09780</name>
</gene>
<organism evidence="1 2">
    <name type="scientific">Latilactobacillus curvatus</name>
    <name type="common">Lactobacillus curvatus</name>
    <dbReference type="NCBI Taxonomy" id="28038"/>
    <lineage>
        <taxon>Bacteria</taxon>
        <taxon>Bacillati</taxon>
        <taxon>Bacillota</taxon>
        <taxon>Bacilli</taxon>
        <taxon>Lactobacillales</taxon>
        <taxon>Lactobacillaceae</taxon>
        <taxon>Latilactobacillus</taxon>
    </lineage>
</organism>
<sequence length="81" mass="8805">MQSAINFYEDATPTKIWIIALPKETGQREAVKAHGCVCGSDGVPMVFTDKSAAERAALTLSKYMNDKLRAFKVSGLKLEVG</sequence>
<reference evidence="1" key="1">
    <citation type="submission" date="2023-02" db="EMBL/GenBank/DDBJ databases">
        <title>Complete genome sequence of Lactobacillus curvatus CACC879 isolated from Pig feces.</title>
        <authorList>
            <person name="Park S."/>
            <person name="Park M.A."/>
            <person name="Kim D.-H."/>
            <person name="Kim Y."/>
        </authorList>
    </citation>
    <scope>NUCLEOTIDE SEQUENCE</scope>
    <source>
        <strain evidence="1">Curvatus</strain>
        <plasmid evidence="1">p1_CACC879</plasmid>
    </source>
</reference>
<evidence type="ECO:0000313" key="1">
    <source>
        <dbReference type="EMBL" id="WDC92839.1"/>
    </source>
</evidence>
<dbReference type="RefSeq" id="WP_076799906.1">
    <property type="nucleotide sequence ID" value="NZ_MKDG01000003.1"/>
</dbReference>
<dbReference type="EMBL" id="CP117684">
    <property type="protein sequence ID" value="WDC92839.1"/>
    <property type="molecule type" value="Genomic_DNA"/>
</dbReference>
<proteinExistence type="predicted"/>
<geneLocation type="plasmid" evidence="1 2">
    <name>p1_CACC879</name>
</geneLocation>
<evidence type="ECO:0000313" key="2">
    <source>
        <dbReference type="Proteomes" id="UP001215533"/>
    </source>
</evidence>
<accession>A0AAJ5RMJ8</accession>
<dbReference type="AlphaFoldDB" id="A0AAJ5RMJ8"/>
<name>A0AAJ5RMJ8_LATCU</name>
<keyword evidence="1" id="KW-0614">Plasmid</keyword>
<protein>
    <submittedName>
        <fullName evidence="1">Uncharacterized protein</fullName>
    </submittedName>
</protein>
<dbReference type="Proteomes" id="UP001215533">
    <property type="component" value="Plasmid p1_CACC879"/>
</dbReference>